<dbReference type="Proteomes" id="UP001212152">
    <property type="component" value="Unassembled WGS sequence"/>
</dbReference>
<reference evidence="4" key="1">
    <citation type="submission" date="2020-05" db="EMBL/GenBank/DDBJ databases">
        <title>Phylogenomic resolution of chytrid fungi.</title>
        <authorList>
            <person name="Stajich J.E."/>
            <person name="Amses K."/>
            <person name="Simmons R."/>
            <person name="Seto K."/>
            <person name="Myers J."/>
            <person name="Bonds A."/>
            <person name="Quandt C.A."/>
            <person name="Barry K."/>
            <person name="Liu P."/>
            <person name="Grigoriev I."/>
            <person name="Longcore J.E."/>
            <person name="James T.Y."/>
        </authorList>
    </citation>
    <scope>NUCLEOTIDE SEQUENCE</scope>
    <source>
        <strain evidence="4">JEL0379</strain>
    </source>
</reference>
<feature type="region of interest" description="Disordered" evidence="1">
    <location>
        <begin position="1"/>
        <end position="87"/>
    </location>
</feature>
<comment type="caution">
    <text evidence="4">The sequence shown here is derived from an EMBL/GenBank/DDBJ whole genome shotgun (WGS) entry which is preliminary data.</text>
</comment>
<accession>A0AAD5XQD6</accession>
<dbReference type="EMBL" id="JADGJQ010000004">
    <property type="protein sequence ID" value="KAJ3184234.1"/>
    <property type="molecule type" value="Genomic_DNA"/>
</dbReference>
<feature type="domain" description="START" evidence="3">
    <location>
        <begin position="533"/>
        <end position="704"/>
    </location>
</feature>
<evidence type="ECO:0000256" key="1">
    <source>
        <dbReference type="SAM" id="MobiDB-lite"/>
    </source>
</evidence>
<feature type="domain" description="START" evidence="3">
    <location>
        <begin position="969"/>
        <end position="1135"/>
    </location>
</feature>
<feature type="domain" description="START" evidence="3">
    <location>
        <begin position="108"/>
        <end position="302"/>
    </location>
</feature>
<dbReference type="PANTHER" id="PTHR19308">
    <property type="entry name" value="PHOSPHATIDYLCHOLINE TRANSFER PROTEIN"/>
    <property type="match status" value="1"/>
</dbReference>
<feature type="compositionally biased region" description="Low complexity" evidence="1">
    <location>
        <begin position="464"/>
        <end position="475"/>
    </location>
</feature>
<protein>
    <recommendedName>
        <fullName evidence="3">START domain-containing protein</fullName>
    </recommendedName>
</protein>
<dbReference type="SUPFAM" id="SSF55961">
    <property type="entry name" value="Bet v1-like"/>
    <property type="match status" value="3"/>
</dbReference>
<evidence type="ECO:0000313" key="5">
    <source>
        <dbReference type="Proteomes" id="UP001212152"/>
    </source>
</evidence>
<feature type="compositionally biased region" description="Low complexity" evidence="1">
    <location>
        <begin position="50"/>
        <end position="66"/>
    </location>
</feature>
<keyword evidence="5" id="KW-1185">Reference proteome</keyword>
<feature type="compositionally biased region" description="Polar residues" evidence="1">
    <location>
        <begin position="385"/>
        <end position="405"/>
    </location>
</feature>
<feature type="region of interest" description="Disordered" evidence="1">
    <location>
        <begin position="364"/>
        <end position="427"/>
    </location>
</feature>
<dbReference type="Pfam" id="PF01852">
    <property type="entry name" value="START"/>
    <property type="match status" value="3"/>
</dbReference>
<dbReference type="InterPro" id="IPR002913">
    <property type="entry name" value="START_lipid-bd_dom"/>
</dbReference>
<dbReference type="InterPro" id="IPR051213">
    <property type="entry name" value="START_lipid_transfer"/>
</dbReference>
<evidence type="ECO:0000256" key="2">
    <source>
        <dbReference type="SAM" id="Phobius"/>
    </source>
</evidence>
<gene>
    <name evidence="4" type="ORF">HDU87_005081</name>
</gene>
<evidence type="ECO:0000313" key="4">
    <source>
        <dbReference type="EMBL" id="KAJ3184234.1"/>
    </source>
</evidence>
<dbReference type="CDD" id="cd00177">
    <property type="entry name" value="START"/>
    <property type="match status" value="3"/>
</dbReference>
<keyword evidence="2" id="KW-1133">Transmembrane helix</keyword>
<feature type="transmembrane region" description="Helical" evidence="2">
    <location>
        <begin position="1476"/>
        <end position="1503"/>
    </location>
</feature>
<dbReference type="PROSITE" id="PS50848">
    <property type="entry name" value="START"/>
    <property type="match status" value="3"/>
</dbReference>
<sequence length="1515" mass="161127">MAHNHPYYNDSPAAAYHAPPPPDPSHRFSSSTAASDYYMQHQQQHHHQQQQHQQPASPTSSSGGTTLAQGPLQLTPHPDEHPASSYFSGHMSAAAAPISPQNQLLIDAAEAALRSLSDVAAEQENWKPVLTHRTGAVVYRTNKVPKGQIAVFKGVAVIHGFTPDAIFPLIKNRQLWDNWYLDGHVVDHVNENISLSYMVMKPQTALSAAVATTRDLALVDRTAFSPSTGTIAYASTSVDTAKIPKHPGRVRALLKLNGWVLEPQIAADGRSLGTKISYYIQTDVGGMLPGSVVKRYLARRALVVVGVEDYLRKHGAPPPSGEADSAFLKRATMLINPNDESFMHYGSDRSSSFNGSKRGTLMSDAVIHDPQDFRRGSVDPRRPSLSEQFAPNYQQPAHEYSSQYALQHQQPPQQFQQPPPLHQQPPFAAQGQLPAMEDNLAHAETESLSDMVTIDEVSDDENSRSSVARSSVAPRSPSPPTTDIPASEDADRASMAPTSPASPVVAEKVEVVKEEEPASTNPHHDSAALSLRLLRGLESKESGWAFHSESSGVTISQKLVTGAPMPMVRGDAILRGPHGATAQQILSVVKSSSARKVWDGRFEDGNALVNYNLDESLVMSQQKGTFPVSGRDFVTANMTHYDEDGTIYFTATSVVDRSAPVDTKRVRAHLTVAGWIIKPVPEGVAVTYIVQVDIKGSVPSSIIKVIQTQTPLCIAEVFKFLRQKHYVPFVIRNIPGVDPGRSLPLRSEQFDQKDGSYAIEYKRTGTRGRAVVLALPRPAYGPGAQVTVTPRDAVVVTRDREEMFEKVDGVASRADSVLLEVTVADSASGDVDVALSVKPAKSGWTINGRLLEQFVAEPKVIVPAVAAAAAAPPSAVPASVKAVVTPVTPEAAPAAEPVKSAPVARAATASAPAKTERHAPMVRAATTIAAAPAAPAPAGPLPVVPRPTYVPHRHTESGVKALKYLKTLTTSDAWKHHSDQQGVSISTIDEPSSTMPIVRGDATFPAEFSVDDVISVIRCNGARKIWDARFEDGETVEWLNPNELVFKSQQKGQFPVSGRDFAGLQVTIFDARSATTYVVATSVVDALAPVDPKRVRAELTVAGWIVKPAPEGGVAVTYVVKVDPRGSIPGAIVKAVSIQTPLCVAEVLKYLRANGAPPAVKVLGNTGEGIKVVVTRDAFDPRSATYEIGYGIMADKDVLGNGLTATMTKTAGLVEVTMDPRTYPAGADVHISVAADLIAVKSTPDRRFLRLYVDASKLLTTADWKAVVDVKMTKRKGQGPMVFTANGAPVAADDSAALMVAVKKVVQPTSNGVPVQHAPAAVAQAATARSVAAAVVPTPAAAAVHHQPQVVKRRAPSMSAPTAPLPPLPASAAVSPMTTTVAPISSSSHIVKADSDAAPASPAVTYLLAMLSMLLRLLRPILAPNEPAQLPSATDPLDIRAALHGAEPARVVIAAVVGAALSLLIVRWTLATLARAVSAVFGIFSLGQWGVVALAALLAAAYAKEKMDAGKKKDE</sequence>
<proteinExistence type="predicted"/>
<keyword evidence="2" id="KW-0812">Transmembrane</keyword>
<dbReference type="SMART" id="SM00234">
    <property type="entry name" value="START"/>
    <property type="match status" value="3"/>
</dbReference>
<evidence type="ECO:0000259" key="3">
    <source>
        <dbReference type="PROSITE" id="PS50848"/>
    </source>
</evidence>
<dbReference type="GO" id="GO:0008289">
    <property type="term" value="F:lipid binding"/>
    <property type="evidence" value="ECO:0007669"/>
    <property type="project" value="InterPro"/>
</dbReference>
<dbReference type="PANTHER" id="PTHR19308:SF14">
    <property type="entry name" value="START DOMAIN-CONTAINING PROTEIN"/>
    <property type="match status" value="1"/>
</dbReference>
<keyword evidence="2" id="KW-0472">Membrane</keyword>
<feature type="compositionally biased region" description="Basic and acidic residues" evidence="1">
    <location>
        <begin position="366"/>
        <end position="384"/>
    </location>
</feature>
<dbReference type="InterPro" id="IPR023393">
    <property type="entry name" value="START-like_dom_sf"/>
</dbReference>
<dbReference type="GO" id="GO:0005737">
    <property type="term" value="C:cytoplasm"/>
    <property type="evidence" value="ECO:0007669"/>
    <property type="project" value="UniProtKB-ARBA"/>
</dbReference>
<feature type="region of interest" description="Disordered" evidence="1">
    <location>
        <begin position="456"/>
        <end position="505"/>
    </location>
</feature>
<name>A0AAD5XQD6_9FUNG</name>
<feature type="transmembrane region" description="Helical" evidence="2">
    <location>
        <begin position="1449"/>
        <end position="1470"/>
    </location>
</feature>
<organism evidence="4 5">
    <name type="scientific">Geranomyces variabilis</name>
    <dbReference type="NCBI Taxonomy" id="109894"/>
    <lineage>
        <taxon>Eukaryota</taxon>
        <taxon>Fungi</taxon>
        <taxon>Fungi incertae sedis</taxon>
        <taxon>Chytridiomycota</taxon>
        <taxon>Chytridiomycota incertae sedis</taxon>
        <taxon>Chytridiomycetes</taxon>
        <taxon>Spizellomycetales</taxon>
        <taxon>Powellomycetaceae</taxon>
        <taxon>Geranomyces</taxon>
    </lineage>
</organism>
<feature type="compositionally biased region" description="Low complexity" evidence="1">
    <location>
        <begin position="406"/>
        <end position="416"/>
    </location>
</feature>
<dbReference type="Gene3D" id="3.30.530.20">
    <property type="match status" value="3"/>
</dbReference>